<organism evidence="2 3">
    <name type="scientific">Ancylobacter novellus</name>
    <name type="common">Thiobacillus novellus</name>
    <dbReference type="NCBI Taxonomy" id="921"/>
    <lineage>
        <taxon>Bacteria</taxon>
        <taxon>Pseudomonadati</taxon>
        <taxon>Pseudomonadota</taxon>
        <taxon>Alphaproteobacteria</taxon>
        <taxon>Hyphomicrobiales</taxon>
        <taxon>Xanthobacteraceae</taxon>
        <taxon>Ancylobacter</taxon>
    </lineage>
</organism>
<protein>
    <submittedName>
        <fullName evidence="2">Uncharacterized protein</fullName>
    </submittedName>
</protein>
<evidence type="ECO:0000256" key="1">
    <source>
        <dbReference type="SAM" id="Phobius"/>
    </source>
</evidence>
<dbReference type="AlphaFoldDB" id="A0A2W5K5N8"/>
<feature type="transmembrane region" description="Helical" evidence="1">
    <location>
        <begin position="27"/>
        <end position="48"/>
    </location>
</feature>
<dbReference type="Proteomes" id="UP000249577">
    <property type="component" value="Unassembled WGS sequence"/>
</dbReference>
<evidence type="ECO:0000313" key="3">
    <source>
        <dbReference type="Proteomes" id="UP000249577"/>
    </source>
</evidence>
<keyword evidence="1" id="KW-1133">Transmembrane helix</keyword>
<keyword evidence="1" id="KW-0812">Transmembrane</keyword>
<reference evidence="2 3" key="1">
    <citation type="submission" date="2017-08" db="EMBL/GenBank/DDBJ databases">
        <title>Infants hospitalized years apart are colonized by the same room-sourced microbial strains.</title>
        <authorList>
            <person name="Brooks B."/>
            <person name="Olm M.R."/>
            <person name="Firek B.A."/>
            <person name="Baker R."/>
            <person name="Thomas B.C."/>
            <person name="Morowitz M.J."/>
            <person name="Banfield J.F."/>
        </authorList>
    </citation>
    <scope>NUCLEOTIDE SEQUENCE [LARGE SCALE GENOMIC DNA]</scope>
    <source>
        <strain evidence="2">S2_005_003_R2_43</strain>
    </source>
</reference>
<dbReference type="EMBL" id="QFPN01000012">
    <property type="protein sequence ID" value="PZQ11279.1"/>
    <property type="molecule type" value="Genomic_DNA"/>
</dbReference>
<gene>
    <name evidence="2" type="ORF">DI565_18460</name>
</gene>
<keyword evidence="1" id="KW-0472">Membrane</keyword>
<accession>A0A2W5K5N8</accession>
<proteinExistence type="predicted"/>
<comment type="caution">
    <text evidence="2">The sequence shown here is derived from an EMBL/GenBank/DDBJ whole genome shotgun (WGS) entry which is preliminary data.</text>
</comment>
<name>A0A2W5K5N8_ANCNO</name>
<evidence type="ECO:0000313" key="2">
    <source>
        <dbReference type="EMBL" id="PZQ11279.1"/>
    </source>
</evidence>
<sequence length="69" mass="7043">MTSIKKALDRARPDENIFETDTGSSGVLIAVLALIFAPIILAHAVSLADDASAQTAPERPAVTAQAPGG</sequence>